<dbReference type="EMBL" id="CP159925">
    <property type="protein sequence ID" value="XCO75437.1"/>
    <property type="molecule type" value="Genomic_DNA"/>
</dbReference>
<dbReference type="InterPro" id="IPR036086">
    <property type="entry name" value="ParB/Sulfiredoxin_sf"/>
</dbReference>
<gene>
    <name evidence="1" type="ORF">ABU614_01145</name>
</gene>
<proteinExistence type="predicted"/>
<reference evidence="1" key="1">
    <citation type="submission" date="2024-06" db="EMBL/GenBank/DDBJ databases">
        <authorList>
            <person name="Li S."/>
        </authorList>
    </citation>
    <scope>NUCLEOTIDE SEQUENCE</scope>
    <source>
        <strain evidence="1">SR10</strain>
    </source>
</reference>
<protein>
    <submittedName>
        <fullName evidence="1">ParB/RepB/Spo0J family partition protein</fullName>
    </submittedName>
</protein>
<dbReference type="Gene3D" id="1.10.10.2830">
    <property type="match status" value="1"/>
</dbReference>
<organism evidence="1">
    <name type="scientific">Lysobacter firmicutimachus</name>
    <dbReference type="NCBI Taxonomy" id="1792846"/>
    <lineage>
        <taxon>Bacteria</taxon>
        <taxon>Pseudomonadati</taxon>
        <taxon>Pseudomonadota</taxon>
        <taxon>Gammaproteobacteria</taxon>
        <taxon>Lysobacterales</taxon>
        <taxon>Lysobacteraceae</taxon>
        <taxon>Lysobacter</taxon>
    </lineage>
</organism>
<accession>A0AAU8MW84</accession>
<name>A0AAU8MW84_9GAMM</name>
<dbReference type="AlphaFoldDB" id="A0AAU8MW84"/>
<dbReference type="RefSeq" id="WP_363798456.1">
    <property type="nucleotide sequence ID" value="NZ_CP159925.1"/>
</dbReference>
<dbReference type="SUPFAM" id="SSF110849">
    <property type="entry name" value="ParB/Sulfiredoxin"/>
    <property type="match status" value="1"/>
</dbReference>
<evidence type="ECO:0000313" key="1">
    <source>
        <dbReference type="EMBL" id="XCO75437.1"/>
    </source>
</evidence>
<sequence length="282" mass="31443">MNLGFHELCLMLPDMSAESFSALVDDIRQNGQRRDIVLYEGLILDGRHRYRACIESGITPRCCDFDGTDPLAFVVSENVSRRHLSESQRAMVAAKIATLANGQRPLTCANLHSSPVKRSQAADLLAVSQRMVAKASEVKKKGAPALVQQVEVGKISVHEAEKIASLGPKSQERIAKIEDKRERKSELKKALSISQGRKHPVPRSDFIEPVVQPEWVLTWLARFESMTLCLADAHVEPDTLNRRLLDDAVWADERFVKRIESALPWFKAAGSLSTLIGERRPA</sequence>